<feature type="signal peptide" evidence="1">
    <location>
        <begin position="1"/>
        <end position="21"/>
    </location>
</feature>
<evidence type="ECO:0000313" key="3">
    <source>
        <dbReference type="Proteomes" id="UP000266178"/>
    </source>
</evidence>
<accession>A0A399FBH1</accession>
<dbReference type="RefSeq" id="WP_119355578.1">
    <property type="nucleotide sequence ID" value="NZ_BJXM01000015.1"/>
</dbReference>
<keyword evidence="1" id="KW-0732">Signal</keyword>
<dbReference type="PROSITE" id="PS51257">
    <property type="entry name" value="PROKAR_LIPOPROTEIN"/>
    <property type="match status" value="1"/>
</dbReference>
<evidence type="ECO:0000313" key="2">
    <source>
        <dbReference type="EMBL" id="RIH93947.1"/>
    </source>
</evidence>
<feature type="chain" id="PRO_5030071910" description="Lipoprotein" evidence="1">
    <location>
        <begin position="22"/>
        <end position="246"/>
    </location>
</feature>
<protein>
    <recommendedName>
        <fullName evidence="4">Lipoprotein</fullName>
    </recommendedName>
</protein>
<proteinExistence type="predicted"/>
<gene>
    <name evidence="2" type="ORF">Mgrana_00033</name>
</gene>
<organism evidence="2 3">
    <name type="scientific">Meiothermus granaticius NBRC 107808</name>
    <dbReference type="NCBI Taxonomy" id="1227551"/>
    <lineage>
        <taxon>Bacteria</taxon>
        <taxon>Thermotogati</taxon>
        <taxon>Deinococcota</taxon>
        <taxon>Deinococci</taxon>
        <taxon>Thermales</taxon>
        <taxon>Thermaceae</taxon>
        <taxon>Meiothermus</taxon>
    </lineage>
</organism>
<sequence>MKRFWLLLLGLLGACMPQNQASLGTRDEKPILIEGGVAEGRIVRAAGMDLALPSTPLALSRNGDTLYAAYPFQLLIYQNGFLRDSQPLPGVPRFMHSKPLPVVATEDRLYLPGQGSYPYKAKDAVATRYGLFWINAQGLYLDRNLVAEGNFEFLAAGEQWVYAFGQDALRLPDQTRIPLPGPVKAAVVLDNLYVLTPDAIYKLSPEGLQLGRIQGRFEGLKGDSSALYTLQNGALVKLSLNLEVLP</sequence>
<dbReference type="Proteomes" id="UP000266178">
    <property type="component" value="Unassembled WGS sequence"/>
</dbReference>
<evidence type="ECO:0008006" key="4">
    <source>
        <dbReference type="Google" id="ProtNLM"/>
    </source>
</evidence>
<reference evidence="2 3" key="1">
    <citation type="submission" date="2018-08" db="EMBL/GenBank/DDBJ databases">
        <title>Meiothermus granaticius genome AF-68 sequencing project.</title>
        <authorList>
            <person name="Da Costa M.S."/>
            <person name="Albuquerque L."/>
            <person name="Raposo P."/>
            <person name="Froufe H.J.C."/>
            <person name="Barroso C.S."/>
            <person name="Egas C."/>
        </authorList>
    </citation>
    <scope>NUCLEOTIDE SEQUENCE [LARGE SCALE GENOMIC DNA]</scope>
    <source>
        <strain evidence="2 3">AF-68</strain>
    </source>
</reference>
<dbReference type="EMBL" id="QWLB01000001">
    <property type="protein sequence ID" value="RIH93947.1"/>
    <property type="molecule type" value="Genomic_DNA"/>
</dbReference>
<comment type="caution">
    <text evidence="2">The sequence shown here is derived from an EMBL/GenBank/DDBJ whole genome shotgun (WGS) entry which is preliminary data.</text>
</comment>
<dbReference type="OrthoDB" id="32036at2"/>
<dbReference type="AlphaFoldDB" id="A0A399FBH1"/>
<keyword evidence="3" id="KW-1185">Reference proteome</keyword>
<name>A0A399FBH1_9DEIN</name>
<evidence type="ECO:0000256" key="1">
    <source>
        <dbReference type="SAM" id="SignalP"/>
    </source>
</evidence>